<dbReference type="InterPro" id="IPR037401">
    <property type="entry name" value="SnoaL-like"/>
</dbReference>
<evidence type="ECO:0000313" key="2">
    <source>
        <dbReference type="EMBL" id="TDD90593.1"/>
    </source>
</evidence>
<name>A0A4R5BY15_9PSEU</name>
<accession>A0A4R5BY15</accession>
<evidence type="ECO:0000313" key="3">
    <source>
        <dbReference type="Proteomes" id="UP000294723"/>
    </source>
</evidence>
<dbReference type="InterPro" id="IPR032710">
    <property type="entry name" value="NTF2-like_dom_sf"/>
</dbReference>
<dbReference type="Pfam" id="PF13577">
    <property type="entry name" value="SnoaL_4"/>
    <property type="match status" value="1"/>
</dbReference>
<proteinExistence type="predicted"/>
<dbReference type="SUPFAM" id="SSF54427">
    <property type="entry name" value="NTF2-like"/>
    <property type="match status" value="1"/>
</dbReference>
<dbReference type="EMBL" id="SMLA01000008">
    <property type="protein sequence ID" value="TDD90593.1"/>
    <property type="molecule type" value="Genomic_DNA"/>
</dbReference>
<evidence type="ECO:0000259" key="1">
    <source>
        <dbReference type="Pfam" id="PF13577"/>
    </source>
</evidence>
<comment type="caution">
    <text evidence="2">The sequence shown here is derived from an EMBL/GenBank/DDBJ whole genome shotgun (WGS) entry which is preliminary data.</text>
</comment>
<dbReference type="AlphaFoldDB" id="A0A4R5BY15"/>
<dbReference type="Proteomes" id="UP000294723">
    <property type="component" value="Unassembled WGS sequence"/>
</dbReference>
<protein>
    <submittedName>
        <fullName evidence="2">Nuclear transport factor 2 family protein</fullName>
    </submittedName>
</protein>
<feature type="domain" description="SnoaL-like" evidence="1">
    <location>
        <begin position="6"/>
        <end position="128"/>
    </location>
</feature>
<reference evidence="2 3" key="1">
    <citation type="submission" date="2019-03" db="EMBL/GenBank/DDBJ databases">
        <title>Draft genome sequences of novel Actinobacteria.</title>
        <authorList>
            <person name="Sahin N."/>
            <person name="Ay H."/>
            <person name="Saygin H."/>
        </authorList>
    </citation>
    <scope>NUCLEOTIDE SEQUENCE [LARGE SCALE GENOMIC DNA]</scope>
    <source>
        <strain evidence="2 3">5K548</strain>
    </source>
</reference>
<dbReference type="Gene3D" id="3.10.450.50">
    <property type="match status" value="1"/>
</dbReference>
<keyword evidence="3" id="KW-1185">Reference proteome</keyword>
<dbReference type="CDD" id="cd00531">
    <property type="entry name" value="NTF2_like"/>
    <property type="match status" value="1"/>
</dbReference>
<gene>
    <name evidence="2" type="ORF">E1202_08165</name>
</gene>
<sequence length="133" mass="14928">MTGSLLEILNLLGKQSHAIDSGAAQQWAETFTPHGVFRSPTYAEPVRGREALTAFATAFAKNNPRTHHVVTNVCIDREISPDECRVKSNLLIVTTTQQHGSERVAINRITTVDDHFIRHEGVWRIAERIITRD</sequence>
<organism evidence="2 3">
    <name type="scientific">Saccharopolyspora karakumensis</name>
    <dbReference type="NCBI Taxonomy" id="2530386"/>
    <lineage>
        <taxon>Bacteria</taxon>
        <taxon>Bacillati</taxon>
        <taxon>Actinomycetota</taxon>
        <taxon>Actinomycetes</taxon>
        <taxon>Pseudonocardiales</taxon>
        <taxon>Pseudonocardiaceae</taxon>
        <taxon>Saccharopolyspora</taxon>
    </lineage>
</organism>
<dbReference type="RefSeq" id="WP_132681956.1">
    <property type="nucleotide sequence ID" value="NZ_SMLA01000008.1"/>
</dbReference>